<name>A0A1R3VF78_9HYPH</name>
<dbReference type="STRING" id="1631249.BQ8794_50661"/>
<keyword evidence="2" id="KW-1185">Reference proteome</keyword>
<dbReference type="EMBL" id="FTPD01000045">
    <property type="protein sequence ID" value="SIT58559.1"/>
    <property type="molecule type" value="Genomic_DNA"/>
</dbReference>
<dbReference type="AlphaFoldDB" id="A0A1R3VF78"/>
<gene>
    <name evidence="1" type="ORF">BQ8794_50661</name>
</gene>
<sequence>MAEWCDLRRNQRDRIDEKTPSAALEITSKSVAGWSAIWDVAYRGYVGCELSFLAAKRHLCGRQTDSLERSAQ</sequence>
<organism evidence="1 2">
    <name type="scientific">Mesorhizobium prunaredense</name>
    <dbReference type="NCBI Taxonomy" id="1631249"/>
    <lineage>
        <taxon>Bacteria</taxon>
        <taxon>Pseudomonadati</taxon>
        <taxon>Pseudomonadota</taxon>
        <taxon>Alphaproteobacteria</taxon>
        <taxon>Hyphomicrobiales</taxon>
        <taxon>Phyllobacteriaceae</taxon>
        <taxon>Mesorhizobium</taxon>
    </lineage>
</organism>
<reference evidence="2" key="1">
    <citation type="submission" date="2017-01" db="EMBL/GenBank/DDBJ databases">
        <authorList>
            <person name="Brunel B."/>
        </authorList>
    </citation>
    <scope>NUCLEOTIDE SEQUENCE [LARGE SCALE GENOMIC DNA]</scope>
</reference>
<evidence type="ECO:0000313" key="1">
    <source>
        <dbReference type="EMBL" id="SIT58559.1"/>
    </source>
</evidence>
<dbReference type="Proteomes" id="UP000188388">
    <property type="component" value="Unassembled WGS sequence"/>
</dbReference>
<accession>A0A1R3VF78</accession>
<evidence type="ECO:0000313" key="2">
    <source>
        <dbReference type="Proteomes" id="UP000188388"/>
    </source>
</evidence>
<protein>
    <submittedName>
        <fullName evidence="1">Uncharacterized protein</fullName>
    </submittedName>
</protein>
<proteinExistence type="predicted"/>